<feature type="chain" id="PRO_5016058120" description="deoxyribonuclease II" evidence="5">
    <location>
        <begin position="24"/>
        <end position="674"/>
    </location>
</feature>
<organism evidence="6 7">
    <name type="scientific">Scophthalmus maximus</name>
    <name type="common">Turbot</name>
    <name type="synonym">Psetta maxima</name>
    <dbReference type="NCBI Taxonomy" id="52904"/>
    <lineage>
        <taxon>Eukaryota</taxon>
        <taxon>Metazoa</taxon>
        <taxon>Chordata</taxon>
        <taxon>Craniata</taxon>
        <taxon>Vertebrata</taxon>
        <taxon>Euteleostomi</taxon>
        <taxon>Actinopterygii</taxon>
        <taxon>Neopterygii</taxon>
        <taxon>Teleostei</taxon>
        <taxon>Neoteleostei</taxon>
        <taxon>Acanthomorphata</taxon>
        <taxon>Carangaria</taxon>
        <taxon>Pleuronectiformes</taxon>
        <taxon>Pleuronectoidei</taxon>
        <taxon>Scophthalmidae</taxon>
        <taxon>Scophthalmus</taxon>
    </lineage>
</organism>
<comment type="catalytic activity">
    <reaction evidence="1">
        <text>Endonucleolytic cleavage to nucleoside 3'-phosphates and 3'-phosphooligonucleotide end-products.</text>
        <dbReference type="EC" id="3.1.22.1"/>
    </reaction>
</comment>
<dbReference type="GO" id="GO:0006309">
    <property type="term" value="P:apoptotic DNA fragmentation"/>
    <property type="evidence" value="ECO:0007669"/>
    <property type="project" value="TreeGrafter"/>
</dbReference>
<evidence type="ECO:0000256" key="4">
    <source>
        <dbReference type="ARBA" id="ARBA00022801"/>
    </source>
</evidence>
<evidence type="ECO:0000313" key="7">
    <source>
        <dbReference type="Proteomes" id="UP000246464"/>
    </source>
</evidence>
<keyword evidence="5" id="KW-0732">Signal</keyword>
<name>A0A2U9C2M4_SCOMX</name>
<reference evidence="6 7" key="1">
    <citation type="submission" date="2017-12" db="EMBL/GenBank/DDBJ databases">
        <title>Integrating genomic resources of turbot (Scophthalmus maximus) in depth evaluation of genetic and physical mapping variation across individuals.</title>
        <authorList>
            <person name="Martinez P."/>
        </authorList>
    </citation>
    <scope>NUCLEOTIDE SEQUENCE [LARGE SCALE GENOMIC DNA]</scope>
</reference>
<feature type="signal peptide" evidence="5">
    <location>
        <begin position="1"/>
        <end position="23"/>
    </location>
</feature>
<dbReference type="InterPro" id="IPR004947">
    <property type="entry name" value="DNase_II"/>
</dbReference>
<protein>
    <recommendedName>
        <fullName evidence="3">deoxyribonuclease II</fullName>
        <ecNumber evidence="3">3.1.22.1</ecNumber>
    </recommendedName>
</protein>
<sequence>MATHFSSACQLVVMSLCCTVCSTDISCRNEAGEPVDWFIIYKLPRYKIGEVGSGVDYMYLDSSVETWQMSKFMINVSQGAIGNTLDQLYTGKAYKSNDSAYALYNDAPPVLDYVQGYGHTKGLLLFDHSQGFWLSHTIPHFPSFPERGYLYPSSGKVNGQTALCMTFQYEQFLQIAKQMVYLYPRFYNCSVPVAFSADLPQLAQLCEGSKPAPASDKRVEQLLTIHGDKFVSFVKSERFVDDIYTGWVAQVLGADLLVESWQRQGHDLPSNCSLPKHAMNIKRIRLPGSVLFKSYNDHSKWCVSRVYEDEVTCLGDLNRARSQLRRGGGLICSFNPFIYRAFRQVVDWYILYKLPNVNNGGLAYLYMDKSTNGWNRSRKNIDSTSGTLANTLKPLLDFYKRKMEGFGYMLYNDQPPDSNPAPASFGHSKGVVLLDKQTGVWLSHSTPKFPSYRTKDFWPTSGNANGQTFMCVTYSYNEFREIGLQLKYIHAYPYDSDIPKTFHEELRCVAQRSCYPKRAPWFREKILTSVEGHKFHSFAKYHRFGDDLYSGLIVKGLQQDLYVKSWGKMKRPLPSNCSIPNHVYNVYKVQPPKMPPPKMPPFMDTVDHSKWCVTPDRGRTCIADMNREMSQMSRGGGAICTDDAAVGEAFYAMITKYKPCNSERRNSNAQLREL</sequence>
<evidence type="ECO:0000313" key="6">
    <source>
        <dbReference type="EMBL" id="AWP10861.1"/>
    </source>
</evidence>
<comment type="similarity">
    <text evidence="2">Belongs to the DNase II family.</text>
</comment>
<keyword evidence="7" id="KW-1185">Reference proteome</keyword>
<dbReference type="Pfam" id="PF03265">
    <property type="entry name" value="DNase_II"/>
    <property type="match status" value="1"/>
</dbReference>
<dbReference type="CDD" id="cd09120">
    <property type="entry name" value="PLDc_DNaseII_1"/>
    <property type="match status" value="1"/>
</dbReference>
<dbReference type="Proteomes" id="UP000246464">
    <property type="component" value="Chromosome 12"/>
</dbReference>
<dbReference type="AlphaFoldDB" id="A0A2U9C2M4"/>
<dbReference type="EMBL" id="CP026254">
    <property type="protein sequence ID" value="AWP10861.1"/>
    <property type="molecule type" value="Genomic_DNA"/>
</dbReference>
<evidence type="ECO:0000256" key="1">
    <source>
        <dbReference type="ARBA" id="ARBA00000447"/>
    </source>
</evidence>
<dbReference type="PANTHER" id="PTHR10858:SF2">
    <property type="entry name" value="DEOXYRIBONUCLEASE-2-BETA"/>
    <property type="match status" value="1"/>
</dbReference>
<accession>A0A2U9C2M4</accession>
<proteinExistence type="inferred from homology"/>
<evidence type="ECO:0000256" key="5">
    <source>
        <dbReference type="SAM" id="SignalP"/>
    </source>
</evidence>
<dbReference type="PANTHER" id="PTHR10858">
    <property type="entry name" value="DEOXYRIBONUCLEASE II"/>
    <property type="match status" value="1"/>
</dbReference>
<dbReference type="STRING" id="52904.ENSSMAP00000003055"/>
<gene>
    <name evidence="6" type="ORF">SMAX5B_022639</name>
</gene>
<dbReference type="EC" id="3.1.22.1" evidence="3"/>
<dbReference type="GO" id="GO:0004531">
    <property type="term" value="F:deoxyribonuclease II activity"/>
    <property type="evidence" value="ECO:0007669"/>
    <property type="project" value="UniProtKB-EC"/>
</dbReference>
<evidence type="ECO:0000256" key="3">
    <source>
        <dbReference type="ARBA" id="ARBA00012036"/>
    </source>
</evidence>
<keyword evidence="4" id="KW-0378">Hydrolase</keyword>
<evidence type="ECO:0000256" key="2">
    <source>
        <dbReference type="ARBA" id="ARBA00007527"/>
    </source>
</evidence>